<organism evidence="3 4">
    <name type="scientific">Vermiconidia calcicola</name>
    <dbReference type="NCBI Taxonomy" id="1690605"/>
    <lineage>
        <taxon>Eukaryota</taxon>
        <taxon>Fungi</taxon>
        <taxon>Dikarya</taxon>
        <taxon>Ascomycota</taxon>
        <taxon>Pezizomycotina</taxon>
        <taxon>Dothideomycetes</taxon>
        <taxon>Dothideomycetidae</taxon>
        <taxon>Mycosphaerellales</taxon>
        <taxon>Extremaceae</taxon>
        <taxon>Vermiconidia</taxon>
    </lineage>
</organism>
<dbReference type="Proteomes" id="UP001345827">
    <property type="component" value="Unassembled WGS sequence"/>
</dbReference>
<keyword evidence="1" id="KW-0812">Transmembrane</keyword>
<evidence type="ECO:0000313" key="3">
    <source>
        <dbReference type="EMBL" id="KAK5533806.1"/>
    </source>
</evidence>
<name>A0AAV9Q5L6_9PEZI</name>
<feature type="chain" id="PRO_5043519120" evidence="2">
    <location>
        <begin position="24"/>
        <end position="281"/>
    </location>
</feature>
<feature type="transmembrane region" description="Helical" evidence="1">
    <location>
        <begin position="205"/>
        <end position="226"/>
    </location>
</feature>
<gene>
    <name evidence="3" type="ORF">LTR25_006786</name>
</gene>
<dbReference type="AlphaFoldDB" id="A0AAV9Q5L6"/>
<feature type="signal peptide" evidence="2">
    <location>
        <begin position="1"/>
        <end position="23"/>
    </location>
</feature>
<evidence type="ECO:0000256" key="1">
    <source>
        <dbReference type="SAM" id="Phobius"/>
    </source>
</evidence>
<reference evidence="3 4" key="1">
    <citation type="submission" date="2023-06" db="EMBL/GenBank/DDBJ databases">
        <title>Black Yeasts Isolated from many extreme environments.</title>
        <authorList>
            <person name="Coleine C."/>
            <person name="Stajich J.E."/>
            <person name="Selbmann L."/>
        </authorList>
    </citation>
    <scope>NUCLEOTIDE SEQUENCE [LARGE SCALE GENOMIC DNA]</scope>
    <source>
        <strain evidence="3 4">CCFEE 5887</strain>
    </source>
</reference>
<keyword evidence="2" id="KW-0732">Signal</keyword>
<accession>A0AAV9Q5L6</accession>
<evidence type="ECO:0000313" key="4">
    <source>
        <dbReference type="Proteomes" id="UP001345827"/>
    </source>
</evidence>
<sequence length="281" mass="30254">MTFSILTLVLAICILTTSVQVSAGPVQHATTRTIKPWNNKYDTNTVGPIMEPGLPTSPLPKTTQELDELAIKAMSATIKAPAPGLPTSPLPKTTQELDDLLVKAALETIMEPALPTSPLPKTTQELDDLAINAVLETIKAPAPGLPTSPLPKTTQELDDLSIKAIPEPTVATTLAMRVREVVPRPRGPDETKIARELSNGVSDRVMTLFLVAVGFFFVSLIWHLYIRVGWDRDGAKQLDKRAVGAMELGRLASTNQADVERSGKGKAKGAGLWLREANKVS</sequence>
<keyword evidence="1" id="KW-1133">Transmembrane helix</keyword>
<protein>
    <submittedName>
        <fullName evidence="3">Uncharacterized protein</fullName>
    </submittedName>
</protein>
<evidence type="ECO:0000256" key="2">
    <source>
        <dbReference type="SAM" id="SignalP"/>
    </source>
</evidence>
<dbReference type="EMBL" id="JAXLQG010000012">
    <property type="protein sequence ID" value="KAK5533806.1"/>
    <property type="molecule type" value="Genomic_DNA"/>
</dbReference>
<comment type="caution">
    <text evidence="3">The sequence shown here is derived from an EMBL/GenBank/DDBJ whole genome shotgun (WGS) entry which is preliminary data.</text>
</comment>
<keyword evidence="1" id="KW-0472">Membrane</keyword>
<proteinExistence type="predicted"/>
<keyword evidence="4" id="KW-1185">Reference proteome</keyword>